<feature type="domain" description="Protein kinase" evidence="1">
    <location>
        <begin position="8"/>
        <end position="317"/>
    </location>
</feature>
<dbReference type="GO" id="GO:0004674">
    <property type="term" value="F:protein serine/threonine kinase activity"/>
    <property type="evidence" value="ECO:0007669"/>
    <property type="project" value="TreeGrafter"/>
</dbReference>
<dbReference type="SUPFAM" id="SSF56112">
    <property type="entry name" value="Protein kinase-like (PK-like)"/>
    <property type="match status" value="1"/>
</dbReference>
<dbReference type="SMART" id="SM00220">
    <property type="entry name" value="S_TKc"/>
    <property type="match status" value="1"/>
</dbReference>
<reference evidence="2" key="1">
    <citation type="submission" date="2022-12" db="EMBL/GenBank/DDBJ databases">
        <authorList>
            <person name="Petersen C."/>
        </authorList>
    </citation>
    <scope>NUCLEOTIDE SEQUENCE</scope>
    <source>
        <strain evidence="2">IBT 16125</strain>
    </source>
</reference>
<protein>
    <recommendedName>
        <fullName evidence="1">Protein kinase domain-containing protein</fullName>
    </recommendedName>
</protein>
<keyword evidence="3" id="KW-1185">Reference proteome</keyword>
<name>A0AAD6C7Q1_9EURO</name>
<dbReference type="PANTHER" id="PTHR44167">
    <property type="entry name" value="OVARIAN-SPECIFIC SERINE/THREONINE-PROTEIN KINASE LOK-RELATED"/>
    <property type="match status" value="1"/>
</dbReference>
<dbReference type="GO" id="GO:0005524">
    <property type="term" value="F:ATP binding"/>
    <property type="evidence" value="ECO:0007669"/>
    <property type="project" value="InterPro"/>
</dbReference>
<sequence length="360" mass="40870">MTTIQQKFPGVHWIWGGGISFVYEVHPSIVVKVPESGEEERDQFKKELKVYEILSQQPPCPFIVQCFYYTDNGIFLEYMRDVSLSYRIQCNHTRNQETFIVTKVEKLEPLILRKEWMNNLAQAVAFLESLNLAHGDLRPENILLDRDRLKLSDFDNTAELGTDFETCTAPYGRILNADEADQGPPGSSGCLGPRTEQFALGSIFYLINYGFEVYGNQSLGDNPRDHGPKVVDLLQNKQFPNLDGDSMIDNIISKCWHNKYATVAELATEMKTVVPERDTASNTDNETTSVNEAAIQALTSGGDTDDRDTSCSADEFLSKKAFCEDLKKRGLLHMLSSEKPEQLGFTLEWYRYQKQELDSK</sequence>
<dbReference type="InterPro" id="IPR011009">
    <property type="entry name" value="Kinase-like_dom_sf"/>
</dbReference>
<gene>
    <name evidence="2" type="ORF">N7458_006994</name>
</gene>
<proteinExistence type="predicted"/>
<organism evidence="2 3">
    <name type="scientific">Penicillium daleae</name>
    <dbReference type="NCBI Taxonomy" id="63821"/>
    <lineage>
        <taxon>Eukaryota</taxon>
        <taxon>Fungi</taxon>
        <taxon>Dikarya</taxon>
        <taxon>Ascomycota</taxon>
        <taxon>Pezizomycotina</taxon>
        <taxon>Eurotiomycetes</taxon>
        <taxon>Eurotiomycetidae</taxon>
        <taxon>Eurotiales</taxon>
        <taxon>Aspergillaceae</taxon>
        <taxon>Penicillium</taxon>
    </lineage>
</organism>
<dbReference type="EMBL" id="JAPVEA010000006">
    <property type="protein sequence ID" value="KAJ5450545.1"/>
    <property type="molecule type" value="Genomic_DNA"/>
</dbReference>
<dbReference type="GO" id="GO:0044773">
    <property type="term" value="P:mitotic DNA damage checkpoint signaling"/>
    <property type="evidence" value="ECO:0007669"/>
    <property type="project" value="TreeGrafter"/>
</dbReference>
<dbReference type="PROSITE" id="PS50011">
    <property type="entry name" value="PROTEIN_KINASE_DOM"/>
    <property type="match status" value="1"/>
</dbReference>
<evidence type="ECO:0000259" key="1">
    <source>
        <dbReference type="PROSITE" id="PS50011"/>
    </source>
</evidence>
<comment type="caution">
    <text evidence="2">The sequence shown here is derived from an EMBL/GenBank/DDBJ whole genome shotgun (WGS) entry which is preliminary data.</text>
</comment>
<reference evidence="2" key="2">
    <citation type="journal article" date="2023" name="IMA Fungus">
        <title>Comparative genomic study of the Penicillium genus elucidates a diverse pangenome and 15 lateral gene transfer events.</title>
        <authorList>
            <person name="Petersen C."/>
            <person name="Sorensen T."/>
            <person name="Nielsen M.R."/>
            <person name="Sondergaard T.E."/>
            <person name="Sorensen J.L."/>
            <person name="Fitzpatrick D.A."/>
            <person name="Frisvad J.C."/>
            <person name="Nielsen K.L."/>
        </authorList>
    </citation>
    <scope>NUCLEOTIDE SEQUENCE</scope>
    <source>
        <strain evidence="2">IBT 16125</strain>
    </source>
</reference>
<dbReference type="Gene3D" id="1.10.510.10">
    <property type="entry name" value="Transferase(Phosphotransferase) domain 1"/>
    <property type="match status" value="1"/>
</dbReference>
<dbReference type="AlphaFoldDB" id="A0AAD6C7Q1"/>
<evidence type="ECO:0000313" key="2">
    <source>
        <dbReference type="EMBL" id="KAJ5450545.1"/>
    </source>
</evidence>
<evidence type="ECO:0000313" key="3">
    <source>
        <dbReference type="Proteomes" id="UP001213681"/>
    </source>
</evidence>
<dbReference type="Pfam" id="PF00069">
    <property type="entry name" value="Pkinase"/>
    <property type="match status" value="1"/>
</dbReference>
<dbReference type="Proteomes" id="UP001213681">
    <property type="component" value="Unassembled WGS sequence"/>
</dbReference>
<dbReference type="InterPro" id="IPR000719">
    <property type="entry name" value="Prot_kinase_dom"/>
</dbReference>
<dbReference type="GeneID" id="81600619"/>
<dbReference type="GO" id="GO:0005634">
    <property type="term" value="C:nucleus"/>
    <property type="evidence" value="ECO:0007669"/>
    <property type="project" value="TreeGrafter"/>
</dbReference>
<accession>A0AAD6C7Q1</accession>
<dbReference type="PANTHER" id="PTHR44167:SF30">
    <property type="entry name" value="PHOSPHORYLASE KINASE"/>
    <property type="match status" value="1"/>
</dbReference>
<dbReference type="RefSeq" id="XP_056766080.1">
    <property type="nucleotide sequence ID" value="XM_056910376.1"/>
</dbReference>